<evidence type="ECO:0000313" key="2">
    <source>
        <dbReference type="Proteomes" id="UP001345219"/>
    </source>
</evidence>
<dbReference type="AlphaFoldDB" id="A0AAN7K028"/>
<gene>
    <name evidence="1" type="ORF">SAY87_007368</name>
</gene>
<evidence type="ECO:0000313" key="1">
    <source>
        <dbReference type="EMBL" id="KAK4757241.1"/>
    </source>
</evidence>
<dbReference type="EMBL" id="JAXIOK010000013">
    <property type="protein sequence ID" value="KAK4757241.1"/>
    <property type="molecule type" value="Genomic_DNA"/>
</dbReference>
<comment type="caution">
    <text evidence="1">The sequence shown here is derived from an EMBL/GenBank/DDBJ whole genome shotgun (WGS) entry which is preliminary data.</text>
</comment>
<accession>A0AAN7K028</accession>
<proteinExistence type="predicted"/>
<sequence length="76" mass="8619">MTTKKRTGLCDAVLEAVANCLLKPCKVKINKQNPWSHTEEGIHKRNSKIVAEHVLFNMRKRHKKTSASDSDAIYAQ</sequence>
<protein>
    <submittedName>
        <fullName evidence="1">Uncharacterized protein</fullName>
    </submittedName>
</protein>
<organism evidence="1 2">
    <name type="scientific">Trapa incisa</name>
    <dbReference type="NCBI Taxonomy" id="236973"/>
    <lineage>
        <taxon>Eukaryota</taxon>
        <taxon>Viridiplantae</taxon>
        <taxon>Streptophyta</taxon>
        <taxon>Embryophyta</taxon>
        <taxon>Tracheophyta</taxon>
        <taxon>Spermatophyta</taxon>
        <taxon>Magnoliopsida</taxon>
        <taxon>eudicotyledons</taxon>
        <taxon>Gunneridae</taxon>
        <taxon>Pentapetalae</taxon>
        <taxon>rosids</taxon>
        <taxon>malvids</taxon>
        <taxon>Myrtales</taxon>
        <taxon>Lythraceae</taxon>
        <taxon>Trapa</taxon>
    </lineage>
</organism>
<keyword evidence="2" id="KW-1185">Reference proteome</keyword>
<dbReference type="Proteomes" id="UP001345219">
    <property type="component" value="Chromosome 6"/>
</dbReference>
<reference evidence="1 2" key="1">
    <citation type="journal article" date="2023" name="Hortic Res">
        <title>Pangenome of water caltrop reveals structural variations and asymmetric subgenome divergence after allopolyploidization.</title>
        <authorList>
            <person name="Zhang X."/>
            <person name="Chen Y."/>
            <person name="Wang L."/>
            <person name="Yuan Y."/>
            <person name="Fang M."/>
            <person name="Shi L."/>
            <person name="Lu R."/>
            <person name="Comes H.P."/>
            <person name="Ma Y."/>
            <person name="Chen Y."/>
            <person name="Huang G."/>
            <person name="Zhou Y."/>
            <person name="Zheng Z."/>
            <person name="Qiu Y."/>
        </authorList>
    </citation>
    <scope>NUCLEOTIDE SEQUENCE [LARGE SCALE GENOMIC DNA]</scope>
    <source>
        <tissue evidence="1">Roots</tissue>
    </source>
</reference>
<name>A0AAN7K028_9MYRT</name>